<dbReference type="Pfam" id="PF14508">
    <property type="entry name" value="GH97_N"/>
    <property type="match status" value="1"/>
</dbReference>
<keyword evidence="5" id="KW-0326">Glycosidase</keyword>
<keyword evidence="4" id="KW-0106">Calcium</keyword>
<evidence type="ECO:0000256" key="4">
    <source>
        <dbReference type="ARBA" id="ARBA00022837"/>
    </source>
</evidence>
<dbReference type="EMBL" id="QSGO01000014">
    <property type="protein sequence ID" value="RHB33745.1"/>
    <property type="molecule type" value="Genomic_DNA"/>
</dbReference>
<dbReference type="Pfam" id="PF14509">
    <property type="entry name" value="GH97_C"/>
    <property type="match status" value="1"/>
</dbReference>
<dbReference type="PANTHER" id="PTHR35803">
    <property type="entry name" value="GLUCAN 1,4-ALPHA-GLUCOSIDASE SUSB-RELATED"/>
    <property type="match status" value="1"/>
</dbReference>
<feature type="domain" description="Glycosyl-hydrolase 97 catalytic" evidence="6">
    <location>
        <begin position="320"/>
        <end position="472"/>
    </location>
</feature>
<sequence length="670" mass="76681">MKRIIWVFFFTLVAFQLSAKKFYHIESPDKMLSLKVHITDKVEYTVSHGEDTVLEKSPVSMSLTDGTGFGVNPVLRKAEIKTVKEYIDAPIYKKKVVADIYNGLLLKFRGDYALEFRVYDDGVAYRFISEKKVSFCVQNEQAVFNFPKQSKAYVAYVRENGYHADNRGNKGTFEEQFFKSFVNTYSYMNLSDWNPKRLAFMPLLVELGHGKKVCLTEADLLNYPGMYLNNSGDSDTLEGVFAPYPRTVKQGGVENMQEVVLTRENYIAKCEGRTNFPWRTLIVSVKDAELANSDMVYRLSTPNQLGDLSWIKPGKAAWEWWNSCSLYGVDFIAGINNETYKYYIQFAADNNLEYIVIDAGWYKGTDILDVVDELNLKELVEYGRERNVGIVLWTGSYPFMQDIEKVCKHYSAIGIKGFKIDFMDRDDQSMVNFHYSAAKTAAKYNLIIDFHGTYKPTGLNRTCPNVLTFEAVQGLEHMKWAAPNVDQVTYDMTMPYIRMVAGPLDYTQGTMRNASKQNYRPVNSEPMSQGTRCRQLAEYVIFESPFSMLCDSPSAYMKETECTDFIAGIPVVWDTTLALNGEITKFLTLARKKENVWYVASINNWDIRSIELDLSFLGEGNFKAEIFRDGLNADKVARDYKREVVDIPSERKLSFTMAPGGGYIMKIFKD</sequence>
<gene>
    <name evidence="9" type="ORF">DW888_15500</name>
</gene>
<dbReference type="InterPro" id="IPR029486">
    <property type="entry name" value="GH97_N"/>
</dbReference>
<dbReference type="GeneID" id="69501510"/>
<dbReference type="InterPro" id="IPR052720">
    <property type="entry name" value="Glycosyl_hydrolase_97"/>
</dbReference>
<keyword evidence="3 9" id="KW-0378">Hydrolase</keyword>
<evidence type="ECO:0000313" key="10">
    <source>
        <dbReference type="Proteomes" id="UP000284379"/>
    </source>
</evidence>
<dbReference type="Pfam" id="PF10566">
    <property type="entry name" value="Glyco_hydro_97"/>
    <property type="match status" value="1"/>
</dbReference>
<feature type="domain" description="Glycosyl-hydrolase 97 C-terminal oligomerisation" evidence="8">
    <location>
        <begin position="572"/>
        <end position="667"/>
    </location>
</feature>
<dbReference type="AlphaFoldDB" id="A0A413VJI2"/>
<dbReference type="InterPro" id="IPR013780">
    <property type="entry name" value="Glyco_hydro_b"/>
</dbReference>
<dbReference type="Gene3D" id="3.20.20.70">
    <property type="entry name" value="Aldolase class I"/>
    <property type="match status" value="1"/>
</dbReference>
<dbReference type="InterPro" id="IPR019563">
    <property type="entry name" value="GH97_catalytic"/>
</dbReference>
<organism evidence="9 10">
    <name type="scientific">Bacteroides nordii</name>
    <dbReference type="NCBI Taxonomy" id="291645"/>
    <lineage>
        <taxon>Bacteria</taxon>
        <taxon>Pseudomonadati</taxon>
        <taxon>Bacteroidota</taxon>
        <taxon>Bacteroidia</taxon>
        <taxon>Bacteroidales</taxon>
        <taxon>Bacteroidaceae</taxon>
        <taxon>Bacteroides</taxon>
    </lineage>
</organism>
<comment type="subunit">
    <text evidence="2">Monomer.</text>
</comment>
<dbReference type="Gene3D" id="2.60.40.1180">
    <property type="entry name" value="Golgi alpha-mannosidase II"/>
    <property type="match status" value="1"/>
</dbReference>
<protein>
    <submittedName>
        <fullName evidence="9">Glycoside hydrolase family 97 protein</fullName>
    </submittedName>
</protein>
<comment type="cofactor">
    <cofactor evidence="1">
        <name>Ca(2+)</name>
        <dbReference type="ChEBI" id="CHEBI:29108"/>
    </cofactor>
</comment>
<dbReference type="InterPro" id="IPR017853">
    <property type="entry name" value="GH"/>
</dbReference>
<comment type="caution">
    <text evidence="9">The sequence shown here is derived from an EMBL/GenBank/DDBJ whole genome shotgun (WGS) entry which is preliminary data.</text>
</comment>
<dbReference type="Proteomes" id="UP000284379">
    <property type="component" value="Unassembled WGS sequence"/>
</dbReference>
<dbReference type="InterPro" id="IPR014718">
    <property type="entry name" value="GH-type_carb-bd"/>
</dbReference>
<evidence type="ECO:0000259" key="7">
    <source>
        <dbReference type="Pfam" id="PF14508"/>
    </source>
</evidence>
<name>A0A413VJI2_9BACE</name>
<feature type="domain" description="Glycosyl-hydrolase 97 N-terminal" evidence="7">
    <location>
        <begin position="25"/>
        <end position="302"/>
    </location>
</feature>
<proteinExistence type="predicted"/>
<evidence type="ECO:0000256" key="1">
    <source>
        <dbReference type="ARBA" id="ARBA00001913"/>
    </source>
</evidence>
<dbReference type="GO" id="GO:0016798">
    <property type="term" value="F:hydrolase activity, acting on glycosyl bonds"/>
    <property type="evidence" value="ECO:0007669"/>
    <property type="project" value="UniProtKB-KW"/>
</dbReference>
<dbReference type="GO" id="GO:0030246">
    <property type="term" value="F:carbohydrate binding"/>
    <property type="evidence" value="ECO:0007669"/>
    <property type="project" value="InterPro"/>
</dbReference>
<evidence type="ECO:0000256" key="3">
    <source>
        <dbReference type="ARBA" id="ARBA00022801"/>
    </source>
</evidence>
<dbReference type="PANTHER" id="PTHR35803:SF2">
    <property type="entry name" value="RETAINING ALPHA-GALACTOSIDASE"/>
    <property type="match status" value="1"/>
</dbReference>
<dbReference type="InterPro" id="IPR013785">
    <property type="entry name" value="Aldolase_TIM"/>
</dbReference>
<evidence type="ECO:0000259" key="6">
    <source>
        <dbReference type="Pfam" id="PF10566"/>
    </source>
</evidence>
<evidence type="ECO:0000256" key="5">
    <source>
        <dbReference type="ARBA" id="ARBA00023295"/>
    </source>
</evidence>
<dbReference type="SUPFAM" id="SSF51445">
    <property type="entry name" value="(Trans)glycosidases"/>
    <property type="match status" value="1"/>
</dbReference>
<evidence type="ECO:0000259" key="8">
    <source>
        <dbReference type="Pfam" id="PF14509"/>
    </source>
</evidence>
<dbReference type="Gene3D" id="2.70.98.10">
    <property type="match status" value="1"/>
</dbReference>
<reference evidence="9 10" key="1">
    <citation type="submission" date="2018-08" db="EMBL/GenBank/DDBJ databases">
        <title>A genome reference for cultivated species of the human gut microbiota.</title>
        <authorList>
            <person name="Zou Y."/>
            <person name="Xue W."/>
            <person name="Luo G."/>
        </authorList>
    </citation>
    <scope>NUCLEOTIDE SEQUENCE [LARGE SCALE GENOMIC DNA]</scope>
    <source>
        <strain evidence="9 10">AM40-30BH</strain>
    </source>
</reference>
<evidence type="ECO:0000313" key="9">
    <source>
        <dbReference type="EMBL" id="RHB33745.1"/>
    </source>
</evidence>
<evidence type="ECO:0000256" key="2">
    <source>
        <dbReference type="ARBA" id="ARBA00011245"/>
    </source>
</evidence>
<accession>A0A413VJI2</accession>
<dbReference type="RefSeq" id="WP_122201921.1">
    <property type="nucleotide sequence ID" value="NZ_CABJFV010000014.1"/>
</dbReference>
<dbReference type="InterPro" id="IPR029483">
    <property type="entry name" value="GH97_C"/>
</dbReference>